<comment type="caution">
    <text evidence="1">The sequence shown here is derived from an EMBL/GenBank/DDBJ whole genome shotgun (WGS) entry which is preliminary data.</text>
</comment>
<sequence>MKQPVYTVIYSGKRLKEIYLDYQNITKDDINNFSSKKRKLNDGSIQTKKIGDFHHSSFVVCDIPWHIIENPFFIEFLKTLRPGYTPPSKELLSGKLLSQETEVRIFMTLKGSSKSHTGEFLSETIEEIIDEIGPANFSVIVTDSRIRRKYSTEKYKIFFNLCFIIQGCYVDIRDHYQPSVIVLQCGADSLGKDRLVVLGGGGYRIPNVARCWTYETGLLLLDIKFHYYNFFGPDFFITSKSCFKNLANVI</sequence>
<dbReference type="EMBL" id="LLXI01000699">
    <property type="protein sequence ID" value="PKY49047.1"/>
    <property type="molecule type" value="Genomic_DNA"/>
</dbReference>
<dbReference type="VEuPathDB" id="FungiDB:RhiirA1_460916"/>
<accession>A0A2I1GR31</accession>
<dbReference type="AlphaFoldDB" id="A0A2I1GR31"/>
<dbReference type="Gene3D" id="3.40.800.20">
    <property type="entry name" value="Histone deacetylase domain"/>
    <property type="match status" value="1"/>
</dbReference>
<protein>
    <submittedName>
        <fullName evidence="1">Uncharacterized protein</fullName>
    </submittedName>
</protein>
<evidence type="ECO:0000313" key="2">
    <source>
        <dbReference type="Proteomes" id="UP000234323"/>
    </source>
</evidence>
<dbReference type="InterPro" id="IPR023696">
    <property type="entry name" value="Ureohydrolase_dom_sf"/>
</dbReference>
<keyword evidence="2" id="KW-1185">Reference proteome</keyword>
<dbReference type="SUPFAM" id="SSF52768">
    <property type="entry name" value="Arginase/deacetylase"/>
    <property type="match status" value="1"/>
</dbReference>
<proteinExistence type="predicted"/>
<organism evidence="1 2">
    <name type="scientific">Rhizophagus irregularis</name>
    <dbReference type="NCBI Taxonomy" id="588596"/>
    <lineage>
        <taxon>Eukaryota</taxon>
        <taxon>Fungi</taxon>
        <taxon>Fungi incertae sedis</taxon>
        <taxon>Mucoromycota</taxon>
        <taxon>Glomeromycotina</taxon>
        <taxon>Glomeromycetes</taxon>
        <taxon>Glomerales</taxon>
        <taxon>Glomeraceae</taxon>
        <taxon>Rhizophagus</taxon>
    </lineage>
</organism>
<reference evidence="1 2" key="1">
    <citation type="submission" date="2015-10" db="EMBL/GenBank/DDBJ databases">
        <title>Genome analyses suggest a sexual origin of heterokaryosis in a supposedly ancient asexual fungus.</title>
        <authorList>
            <person name="Ropars J."/>
            <person name="Sedzielewska K."/>
            <person name="Noel J."/>
            <person name="Charron P."/>
            <person name="Farinelli L."/>
            <person name="Marton T."/>
            <person name="Kruger M."/>
            <person name="Pelin A."/>
            <person name="Brachmann A."/>
            <person name="Corradi N."/>
        </authorList>
    </citation>
    <scope>NUCLEOTIDE SEQUENCE [LARGE SCALE GENOMIC DNA]</scope>
    <source>
        <strain evidence="1 2">A4</strain>
    </source>
</reference>
<gene>
    <name evidence="1" type="ORF">RhiirA4_545007</name>
</gene>
<dbReference type="VEuPathDB" id="FungiDB:RhiirFUN_022239"/>
<evidence type="ECO:0000313" key="1">
    <source>
        <dbReference type="EMBL" id="PKY49047.1"/>
    </source>
</evidence>
<dbReference type="Proteomes" id="UP000234323">
    <property type="component" value="Unassembled WGS sequence"/>
</dbReference>
<dbReference type="InterPro" id="IPR037138">
    <property type="entry name" value="His_deacetylse_dom_sf"/>
</dbReference>
<name>A0A2I1GR31_9GLOM</name>